<dbReference type="Pfam" id="PF13976">
    <property type="entry name" value="gag_pre-integrs"/>
    <property type="match status" value="1"/>
</dbReference>
<keyword evidence="1" id="KW-0863">Zinc-finger</keyword>
<feature type="domain" description="CCHC-type" evidence="4">
    <location>
        <begin position="531"/>
        <end position="544"/>
    </location>
</feature>
<dbReference type="SMART" id="SM00343">
    <property type="entry name" value="ZnF_C2HC"/>
    <property type="match status" value="2"/>
</dbReference>
<reference evidence="7" key="2">
    <citation type="submission" date="2025-08" db="UniProtKB">
        <authorList>
            <consortium name="RefSeq"/>
        </authorList>
    </citation>
    <scope>IDENTIFICATION</scope>
</reference>
<evidence type="ECO:0000259" key="5">
    <source>
        <dbReference type="PROSITE" id="PS50994"/>
    </source>
</evidence>
<keyword evidence="1" id="KW-0479">Metal-binding</keyword>
<name>A0ABM1VEZ9_SOLPN</name>
<accession>A0ABM1VEZ9</accession>
<evidence type="ECO:0000256" key="2">
    <source>
        <dbReference type="SAM" id="Coils"/>
    </source>
</evidence>
<proteinExistence type="predicted"/>
<dbReference type="InterPro" id="IPR001584">
    <property type="entry name" value="Integrase_cat-core"/>
</dbReference>
<organism evidence="6 7">
    <name type="scientific">Solanum pennellii</name>
    <name type="common">Tomato</name>
    <name type="synonym">Lycopersicon pennellii</name>
    <dbReference type="NCBI Taxonomy" id="28526"/>
    <lineage>
        <taxon>Eukaryota</taxon>
        <taxon>Viridiplantae</taxon>
        <taxon>Streptophyta</taxon>
        <taxon>Embryophyta</taxon>
        <taxon>Tracheophyta</taxon>
        <taxon>Spermatophyta</taxon>
        <taxon>Magnoliopsida</taxon>
        <taxon>eudicotyledons</taxon>
        <taxon>Gunneridae</taxon>
        <taxon>Pentapetalae</taxon>
        <taxon>asterids</taxon>
        <taxon>lamiids</taxon>
        <taxon>Solanales</taxon>
        <taxon>Solanaceae</taxon>
        <taxon>Solanoideae</taxon>
        <taxon>Solaneae</taxon>
        <taxon>Solanum</taxon>
        <taxon>Solanum subgen. Lycopersicon</taxon>
    </lineage>
</organism>
<keyword evidence="6" id="KW-1185">Reference proteome</keyword>
<reference evidence="6" key="1">
    <citation type="journal article" date="2014" name="Nat. Genet.">
        <title>The genome of the stress-tolerant wild tomato species Solanum pennellii.</title>
        <authorList>
            <person name="Bolger A."/>
            <person name="Scossa F."/>
            <person name="Bolger M.E."/>
            <person name="Lanz C."/>
            <person name="Maumus F."/>
            <person name="Tohge T."/>
            <person name="Quesneville H."/>
            <person name="Alseekh S."/>
            <person name="Sorensen I."/>
            <person name="Lichtenstein G."/>
            <person name="Fich E.A."/>
            <person name="Conte M."/>
            <person name="Keller H."/>
            <person name="Schneeberger K."/>
            <person name="Schwacke R."/>
            <person name="Ofner I."/>
            <person name="Vrebalov J."/>
            <person name="Xu Y."/>
            <person name="Osorio S."/>
            <person name="Aflitos S.A."/>
            <person name="Schijlen E."/>
            <person name="Jimenez-Gomez J.M."/>
            <person name="Ryngajllo M."/>
            <person name="Kimura S."/>
            <person name="Kumar R."/>
            <person name="Koenig D."/>
            <person name="Headland L.R."/>
            <person name="Maloof J.N."/>
            <person name="Sinha N."/>
            <person name="van Ham R.C."/>
            <person name="Lankhorst R.K."/>
            <person name="Mao L."/>
            <person name="Vogel A."/>
            <person name="Arsova B."/>
            <person name="Panstruga R."/>
            <person name="Fei Z."/>
            <person name="Rose J.K."/>
            <person name="Zamir D."/>
            <person name="Carrari F."/>
            <person name="Giovannoni J.J."/>
            <person name="Weigel D."/>
            <person name="Usadel B."/>
            <person name="Fernie A.R."/>
        </authorList>
    </citation>
    <scope>NUCLEOTIDE SEQUENCE [LARGE SCALE GENOMIC DNA]</scope>
    <source>
        <strain evidence="6">cv. LA0716</strain>
    </source>
</reference>
<feature type="domain" description="Integrase catalytic" evidence="5">
    <location>
        <begin position="782"/>
        <end position="939"/>
    </location>
</feature>
<dbReference type="Gene3D" id="3.30.420.10">
    <property type="entry name" value="Ribonuclease H-like superfamily/Ribonuclease H"/>
    <property type="match status" value="1"/>
</dbReference>
<dbReference type="InterPro" id="IPR001878">
    <property type="entry name" value="Znf_CCHC"/>
</dbReference>
<dbReference type="Gene3D" id="4.10.60.10">
    <property type="entry name" value="Zinc finger, CCHC-type"/>
    <property type="match status" value="1"/>
</dbReference>
<sequence>MAAPLNLEEGQSSHRPPRFNGHFYSWWKVRMHDYLMAEDSELWDIVLDGPFVPMMDKKDGEKTITVPKPRQKYDEADRKKIEKGFKAKTLLVCGIGPDEYNRVSAFESAKEIWGCLKTAHEGTEQVKESKIDMLTSQYENFKMKEGETIHDMFTKLSSITNELRSLGEPISMTKQVRKVLRILPKSWESKVDAITEAKDLKVLTMDALIGNLKTHEMNRNYDLSKKEAKKDKSLMLKYKSDEDSSDDDDMAYLISRFQKIVRRNKIYKKGTNGTRNAAQGDTCYKCGKSGHFIRECPLLKNENKEHQKHRGDKENRRDLVPGNRDRKAAADMVVKRALAAWGDSSSDSEDPDEPKDVSMVAVHEEGTVFNEITLAKVMLDSVIELTSERDTMIVELEILTENKGQFEDTMSRMASLELNNSELKNQLCQFTEEAEKLNGKPNGLQAEIHEKLKNSETNLRLSLEKNNKLEQDIVKLKEELEKSLKWTKSSKLLSNVTNQSNFNKKGLGSLNISPPYNPHSKYVFVSDNLLCLHCGKNGHLKNECVNWRNSCERYSNYAERQNAPNERPGPTEPVSTHRFSKKKSVHAPRSFVRKIQSLPYWTKNYLITPLSAYWELKLKWNFLSLKTLQGGGVSFGDGKKGYILGVGKVGRSLEDSIDNVYHVDGLKYSLLSVSQICDKGNEVKFTSEKCTVVSLTTNKVILTAHRSKNMYVANLEASHGDDLTCLSAQNENADLWHRRLGHVSSSLLNKLISKDLVRGLPKLKFAENKICEACVKGKQIRSSFKPKNQVTSSRTLELLHMDLCGPLKVQSRNGKKYILVIVDDYSRYTWTRFLRSKADTAEELVVFFKMIQTKLNQVVCSIRSDHGTEFENSTLDRFCIENGTSHNFSAPRTPQQNGVVERKNRTLVNIARTMIIESNLPQSFWAEAVNTACHMFCAE</sequence>
<dbReference type="PROSITE" id="PS50158">
    <property type="entry name" value="ZF_CCHC"/>
    <property type="match status" value="2"/>
</dbReference>
<dbReference type="SUPFAM" id="SSF53098">
    <property type="entry name" value="Ribonuclease H-like"/>
    <property type="match status" value="1"/>
</dbReference>
<keyword evidence="2" id="KW-0175">Coiled coil</keyword>
<feature type="region of interest" description="Disordered" evidence="3">
    <location>
        <begin position="559"/>
        <end position="579"/>
    </location>
</feature>
<dbReference type="Proteomes" id="UP000694930">
    <property type="component" value="Chromosome 7"/>
</dbReference>
<dbReference type="GeneID" id="107025139"/>
<evidence type="ECO:0000256" key="1">
    <source>
        <dbReference type="PROSITE-ProRule" id="PRU00047"/>
    </source>
</evidence>
<feature type="coiled-coil region" evidence="2">
    <location>
        <begin position="452"/>
        <end position="486"/>
    </location>
</feature>
<dbReference type="Pfam" id="PF14223">
    <property type="entry name" value="Retrotran_gag_2"/>
    <property type="match status" value="1"/>
</dbReference>
<protein>
    <submittedName>
        <fullName evidence="7">Uncharacterized protein LOC107025139</fullName>
    </submittedName>
</protein>
<evidence type="ECO:0000313" key="7">
    <source>
        <dbReference type="RefSeq" id="XP_027774317.1"/>
    </source>
</evidence>
<dbReference type="InterPro" id="IPR039537">
    <property type="entry name" value="Retrotran_Ty1/copia-like"/>
</dbReference>
<dbReference type="PANTHER" id="PTHR42648:SF21">
    <property type="entry name" value="CYSTEINE-RICH RLK (RECEPTOR-LIKE PROTEIN KINASE) 8"/>
    <property type="match status" value="1"/>
</dbReference>
<dbReference type="Pfam" id="PF00098">
    <property type="entry name" value="zf-CCHC"/>
    <property type="match status" value="1"/>
</dbReference>
<evidence type="ECO:0000256" key="3">
    <source>
        <dbReference type="SAM" id="MobiDB-lite"/>
    </source>
</evidence>
<dbReference type="SUPFAM" id="SSF57756">
    <property type="entry name" value="Retrovirus zinc finger-like domains"/>
    <property type="match status" value="1"/>
</dbReference>
<dbReference type="InterPro" id="IPR036397">
    <property type="entry name" value="RNaseH_sf"/>
</dbReference>
<dbReference type="InterPro" id="IPR012337">
    <property type="entry name" value="RNaseH-like_sf"/>
</dbReference>
<dbReference type="PROSITE" id="PS50994">
    <property type="entry name" value="INTEGRASE"/>
    <property type="match status" value="1"/>
</dbReference>
<evidence type="ECO:0000313" key="6">
    <source>
        <dbReference type="Proteomes" id="UP000694930"/>
    </source>
</evidence>
<dbReference type="InterPro" id="IPR025724">
    <property type="entry name" value="GAG-pre-integrase_dom"/>
</dbReference>
<keyword evidence="1" id="KW-0862">Zinc</keyword>
<evidence type="ECO:0000259" key="4">
    <source>
        <dbReference type="PROSITE" id="PS50158"/>
    </source>
</evidence>
<dbReference type="Pfam" id="PF00665">
    <property type="entry name" value="rve"/>
    <property type="match status" value="1"/>
</dbReference>
<dbReference type="RefSeq" id="XP_027774317.1">
    <property type="nucleotide sequence ID" value="XM_027918516.1"/>
</dbReference>
<gene>
    <name evidence="7" type="primary">LOC107025139</name>
</gene>
<dbReference type="InterPro" id="IPR036875">
    <property type="entry name" value="Znf_CCHC_sf"/>
</dbReference>
<dbReference type="PANTHER" id="PTHR42648">
    <property type="entry name" value="TRANSPOSASE, PUTATIVE-RELATED"/>
    <property type="match status" value="1"/>
</dbReference>
<feature type="domain" description="CCHC-type" evidence="4">
    <location>
        <begin position="283"/>
        <end position="297"/>
    </location>
</feature>
<feature type="region of interest" description="Disordered" evidence="3">
    <location>
        <begin position="303"/>
        <end position="326"/>
    </location>
</feature>